<feature type="compositionally biased region" description="Polar residues" evidence="8">
    <location>
        <begin position="250"/>
        <end position="267"/>
    </location>
</feature>
<dbReference type="Gene3D" id="2.30.30.60">
    <property type="match status" value="1"/>
</dbReference>
<feature type="transmembrane region" description="Helical" evidence="9">
    <location>
        <begin position="915"/>
        <end position="936"/>
    </location>
</feature>
<dbReference type="GO" id="GO:0006874">
    <property type="term" value="P:intracellular calcium ion homeostasis"/>
    <property type="evidence" value="ECO:0007669"/>
    <property type="project" value="TreeGrafter"/>
</dbReference>
<evidence type="ECO:0000259" key="10">
    <source>
        <dbReference type="PROSITE" id="PS50002"/>
    </source>
</evidence>
<evidence type="ECO:0000259" key="12">
    <source>
        <dbReference type="PROSITE" id="PS50222"/>
    </source>
</evidence>
<dbReference type="SUPFAM" id="SSF50044">
    <property type="entry name" value="SH3-domain"/>
    <property type="match status" value="2"/>
</dbReference>
<dbReference type="PROSITE" id="PS50222">
    <property type="entry name" value="EF_HAND_2"/>
    <property type="match status" value="1"/>
</dbReference>
<dbReference type="InterPro" id="IPR002048">
    <property type="entry name" value="EF_hand_dom"/>
</dbReference>
<dbReference type="SUPFAM" id="SSF64268">
    <property type="entry name" value="PX domain"/>
    <property type="match status" value="1"/>
</dbReference>
<dbReference type="Gene3D" id="3.10.20.90">
    <property type="entry name" value="Phosphatidylinositol 3-kinase Catalytic Subunit, Chain A, domain 1"/>
    <property type="match status" value="1"/>
</dbReference>
<dbReference type="CDD" id="cd11878">
    <property type="entry name" value="SH3_Bem1p_1"/>
    <property type="match status" value="1"/>
</dbReference>
<dbReference type="SMART" id="SM00054">
    <property type="entry name" value="EFh"/>
    <property type="match status" value="1"/>
</dbReference>
<feature type="domain" description="SH3" evidence="10">
    <location>
        <begin position="139"/>
        <end position="201"/>
    </location>
</feature>
<dbReference type="Gene3D" id="2.30.30.40">
    <property type="entry name" value="SH3 Domains"/>
    <property type="match status" value="2"/>
</dbReference>
<keyword evidence="5 9" id="KW-1133">Transmembrane helix</keyword>
<comment type="caution">
    <text evidence="13">The sequence shown here is derived from an EMBL/GenBank/DDBJ whole genome shotgun (WGS) entry which is preliminary data.</text>
</comment>
<feature type="region of interest" description="Disordered" evidence="8">
    <location>
        <begin position="1"/>
        <end position="33"/>
    </location>
</feature>
<feature type="compositionally biased region" description="Polar residues" evidence="8">
    <location>
        <begin position="1"/>
        <end position="19"/>
    </location>
</feature>
<feature type="region of interest" description="Disordered" evidence="8">
    <location>
        <begin position="247"/>
        <end position="282"/>
    </location>
</feature>
<evidence type="ECO:0000256" key="5">
    <source>
        <dbReference type="ARBA" id="ARBA00022989"/>
    </source>
</evidence>
<keyword evidence="4" id="KW-0106">Calcium</keyword>
<proteinExistence type="predicted"/>
<protein>
    <recommendedName>
        <fullName evidence="15">EF-hand domain-containing protein</fullName>
    </recommendedName>
</protein>
<feature type="compositionally biased region" description="Polar residues" evidence="8">
    <location>
        <begin position="679"/>
        <end position="712"/>
    </location>
</feature>
<feature type="compositionally biased region" description="Polar residues" evidence="8">
    <location>
        <begin position="759"/>
        <end position="768"/>
    </location>
</feature>
<keyword evidence="2 7" id="KW-0728">SH3 domain</keyword>
<dbReference type="EMBL" id="JAACJJ010000028">
    <property type="protein sequence ID" value="KAF5322809.1"/>
    <property type="molecule type" value="Genomic_DNA"/>
</dbReference>
<dbReference type="Pfam" id="PF00018">
    <property type="entry name" value="SH3_1"/>
    <property type="match status" value="2"/>
</dbReference>
<dbReference type="GO" id="GO:0035091">
    <property type="term" value="F:phosphatidylinositol binding"/>
    <property type="evidence" value="ECO:0007669"/>
    <property type="project" value="InterPro"/>
</dbReference>
<dbReference type="CDD" id="cd11879">
    <property type="entry name" value="SH3_Bem1p_2"/>
    <property type="match status" value="1"/>
</dbReference>
<comment type="subcellular location">
    <subcellularLocation>
        <location evidence="1">Membrane</location>
    </subcellularLocation>
</comment>
<organism evidence="13 14">
    <name type="scientific">Psilocybe cf. subviscida</name>
    <dbReference type="NCBI Taxonomy" id="2480587"/>
    <lineage>
        <taxon>Eukaryota</taxon>
        <taxon>Fungi</taxon>
        <taxon>Dikarya</taxon>
        <taxon>Basidiomycota</taxon>
        <taxon>Agaricomycotina</taxon>
        <taxon>Agaricomycetes</taxon>
        <taxon>Agaricomycetidae</taxon>
        <taxon>Agaricales</taxon>
        <taxon>Agaricineae</taxon>
        <taxon>Strophariaceae</taxon>
        <taxon>Psilocybe</taxon>
    </lineage>
</organism>
<evidence type="ECO:0000256" key="7">
    <source>
        <dbReference type="PROSITE-ProRule" id="PRU00192"/>
    </source>
</evidence>
<feature type="compositionally biased region" description="Basic residues" evidence="8">
    <location>
        <begin position="1593"/>
        <end position="1604"/>
    </location>
</feature>
<dbReference type="InterPro" id="IPR035550">
    <property type="entry name" value="Bem1/Scd2_PX"/>
</dbReference>
<feature type="compositionally biased region" description="Low complexity" evidence="8">
    <location>
        <begin position="501"/>
        <end position="532"/>
    </location>
</feature>
<keyword evidence="14" id="KW-1185">Reference proteome</keyword>
<feature type="compositionally biased region" description="Polar residues" evidence="8">
    <location>
        <begin position="1092"/>
        <end position="1108"/>
    </location>
</feature>
<feature type="compositionally biased region" description="Polar residues" evidence="8">
    <location>
        <begin position="533"/>
        <end position="557"/>
    </location>
</feature>
<dbReference type="SUPFAM" id="SSF54277">
    <property type="entry name" value="CAD &amp; PB1 domains"/>
    <property type="match status" value="1"/>
</dbReference>
<feature type="region of interest" description="Disordered" evidence="8">
    <location>
        <begin position="460"/>
        <end position="586"/>
    </location>
</feature>
<evidence type="ECO:0000256" key="2">
    <source>
        <dbReference type="ARBA" id="ARBA00022443"/>
    </source>
</evidence>
<evidence type="ECO:0008006" key="15">
    <source>
        <dbReference type="Google" id="ProtNLM"/>
    </source>
</evidence>
<feature type="domain" description="SH3" evidence="10">
    <location>
        <begin position="36"/>
        <end position="99"/>
    </location>
</feature>
<feature type="compositionally biased region" description="Polar residues" evidence="8">
    <location>
        <begin position="577"/>
        <end position="586"/>
    </location>
</feature>
<evidence type="ECO:0000256" key="3">
    <source>
        <dbReference type="ARBA" id="ARBA00022692"/>
    </source>
</evidence>
<dbReference type="PANTHER" id="PTHR31323">
    <property type="entry name" value="MECHANOSENSITIVE ION CHANNEL PROTEIN MSY2"/>
    <property type="match status" value="1"/>
</dbReference>
<feature type="compositionally biased region" description="Low complexity" evidence="8">
    <location>
        <begin position="558"/>
        <end position="576"/>
    </location>
</feature>
<dbReference type="PROSITE" id="PS00018">
    <property type="entry name" value="EF_HAND_1"/>
    <property type="match status" value="1"/>
</dbReference>
<dbReference type="SUPFAM" id="SSF50182">
    <property type="entry name" value="Sm-like ribonucleoproteins"/>
    <property type="match status" value="1"/>
</dbReference>
<dbReference type="Pfam" id="PF00924">
    <property type="entry name" value="MS_channel_2nd"/>
    <property type="match status" value="1"/>
</dbReference>
<dbReference type="InterPro" id="IPR036028">
    <property type="entry name" value="SH3-like_dom_sf"/>
</dbReference>
<feature type="compositionally biased region" description="Basic and acidic residues" evidence="8">
    <location>
        <begin position="722"/>
        <end position="742"/>
    </location>
</feature>
<dbReference type="InterPro" id="IPR018247">
    <property type="entry name" value="EF_Hand_1_Ca_BS"/>
</dbReference>
<feature type="region of interest" description="Disordered" evidence="8">
    <location>
        <begin position="1146"/>
        <end position="1167"/>
    </location>
</feature>
<evidence type="ECO:0000313" key="14">
    <source>
        <dbReference type="Proteomes" id="UP000567179"/>
    </source>
</evidence>
<feature type="domain" description="EF-hand" evidence="12">
    <location>
        <begin position="1272"/>
        <end position="1307"/>
    </location>
</feature>
<dbReference type="GO" id="GO:0016020">
    <property type="term" value="C:membrane"/>
    <property type="evidence" value="ECO:0007669"/>
    <property type="project" value="UniProtKB-SubCell"/>
</dbReference>
<dbReference type="CDD" id="cd06890">
    <property type="entry name" value="PX_Bem1p"/>
    <property type="match status" value="1"/>
</dbReference>
<feature type="region of interest" description="Disordered" evidence="8">
    <location>
        <begin position="1553"/>
        <end position="1613"/>
    </location>
</feature>
<dbReference type="InterPro" id="IPR006685">
    <property type="entry name" value="MscS_channel_2nd"/>
</dbReference>
<dbReference type="InterPro" id="IPR036871">
    <property type="entry name" value="PX_dom_sf"/>
</dbReference>
<evidence type="ECO:0000259" key="11">
    <source>
        <dbReference type="PROSITE" id="PS50195"/>
    </source>
</evidence>
<feature type="transmembrane region" description="Helical" evidence="9">
    <location>
        <begin position="956"/>
        <end position="978"/>
    </location>
</feature>
<dbReference type="InterPro" id="IPR011992">
    <property type="entry name" value="EF-hand-dom_pair"/>
</dbReference>
<feature type="compositionally biased region" description="Acidic residues" evidence="8">
    <location>
        <begin position="769"/>
        <end position="780"/>
    </location>
</feature>
<dbReference type="InterPro" id="IPR058650">
    <property type="entry name" value="Msy1/2-like"/>
</dbReference>
<dbReference type="InterPro" id="IPR035549">
    <property type="entry name" value="Bem1/Scd2_SH3_2"/>
</dbReference>
<name>A0A8H5BGM1_9AGAR</name>
<feature type="region of interest" description="Disordered" evidence="8">
    <location>
        <begin position="103"/>
        <end position="134"/>
    </location>
</feature>
<feature type="region of interest" description="Disordered" evidence="8">
    <location>
        <begin position="668"/>
        <end position="780"/>
    </location>
</feature>
<evidence type="ECO:0000256" key="6">
    <source>
        <dbReference type="ARBA" id="ARBA00023136"/>
    </source>
</evidence>
<dbReference type="SUPFAM" id="SSF47473">
    <property type="entry name" value="EF-hand"/>
    <property type="match status" value="1"/>
</dbReference>
<evidence type="ECO:0000256" key="8">
    <source>
        <dbReference type="SAM" id="MobiDB-lite"/>
    </source>
</evidence>
<feature type="transmembrane region" description="Helical" evidence="9">
    <location>
        <begin position="858"/>
        <end position="887"/>
    </location>
</feature>
<feature type="compositionally biased region" description="Polar residues" evidence="8">
    <location>
        <begin position="1153"/>
        <end position="1162"/>
    </location>
</feature>
<dbReference type="PANTHER" id="PTHR31323:SF1">
    <property type="entry name" value="MECHANOSENSITIVE ION CHANNEL PROTEIN"/>
    <property type="match status" value="1"/>
</dbReference>
<dbReference type="SMART" id="SM00312">
    <property type="entry name" value="PX"/>
    <property type="match status" value="1"/>
</dbReference>
<dbReference type="OrthoDB" id="544685at2759"/>
<keyword evidence="3 9" id="KW-0812">Transmembrane</keyword>
<keyword evidence="6 9" id="KW-0472">Membrane</keyword>
<feature type="region of interest" description="Disordered" evidence="8">
    <location>
        <begin position="349"/>
        <end position="369"/>
    </location>
</feature>
<dbReference type="Pfam" id="PF00787">
    <property type="entry name" value="PX"/>
    <property type="match status" value="1"/>
</dbReference>
<dbReference type="InterPro" id="IPR023408">
    <property type="entry name" value="MscS_beta-dom_sf"/>
</dbReference>
<feature type="compositionally biased region" description="Pro residues" evidence="8">
    <location>
        <begin position="120"/>
        <end position="131"/>
    </location>
</feature>
<dbReference type="Proteomes" id="UP000567179">
    <property type="component" value="Unassembled WGS sequence"/>
</dbReference>
<dbReference type="InterPro" id="IPR001452">
    <property type="entry name" value="SH3_domain"/>
</dbReference>
<feature type="transmembrane region" description="Helical" evidence="9">
    <location>
        <begin position="810"/>
        <end position="838"/>
    </location>
</feature>
<dbReference type="PROSITE" id="PS50002">
    <property type="entry name" value="SH3"/>
    <property type="match status" value="2"/>
</dbReference>
<evidence type="ECO:0000256" key="9">
    <source>
        <dbReference type="SAM" id="Phobius"/>
    </source>
</evidence>
<accession>A0A8H5BGM1</accession>
<dbReference type="SMART" id="SM00326">
    <property type="entry name" value="SH3"/>
    <property type="match status" value="2"/>
</dbReference>
<feature type="region of interest" description="Disordered" evidence="8">
    <location>
        <begin position="1080"/>
        <end position="1126"/>
    </location>
</feature>
<feature type="domain" description="PX" evidence="11">
    <location>
        <begin position="281"/>
        <end position="417"/>
    </location>
</feature>
<dbReference type="Gene3D" id="1.10.238.10">
    <property type="entry name" value="EF-hand"/>
    <property type="match status" value="1"/>
</dbReference>
<dbReference type="Pfam" id="PF25886">
    <property type="entry name" value="Msy1"/>
    <property type="match status" value="1"/>
</dbReference>
<dbReference type="GO" id="GO:0005509">
    <property type="term" value="F:calcium ion binding"/>
    <property type="evidence" value="ECO:0007669"/>
    <property type="project" value="InterPro"/>
</dbReference>
<dbReference type="CDD" id="cd00051">
    <property type="entry name" value="EFh"/>
    <property type="match status" value="1"/>
</dbReference>
<sequence length="1613" mass="180829">MKSLRKSLNGNRESSSRPQISVPLPTVSKPPSAILPPQKVIRALSQYRSQAPQELSFVKGDFFYVLKDVDSAGAWYEAHNPVSGARGLVPRSMFEEFGKNAAATRASQAGLPSPRVQSSPMPPPAMRPPSEAPAANGPKAAYYAIVLHDFIAERTDELDAKRGDAISVVAQSNREWFVAKPIGRLGRPGLIPVSFVEIRDPVTGIPVPDVDDILEKGVLPKVEDWKRAMLSYKQNSISLGVIDAPKPPNDVSQYAPQPASTTRTASTRKPDPPRTNSPETLPEGILISADVVSFHYEMEDYWFRVDAIFQPYGVPGQSSLPPSKQLILFRQYNDFYDFQVSLLESFPREAGRQPPEPRTLPFMPGPASEVDDELTATRRSELDDYVHALCALGSSGGRYILEHPVVRKFLTLKPGDVENEGPPKTREIDALFANDPLDDSYDPAYDIQEQMGRMNVDGARRSVGSDYQDEGYGGSSQRNHYDNEPNPYQQQRLAHAKNHSRSGSSTSFNNSYGNNSRSNSPRNQSPQPRQQNGYPNGQHSHQASTSSRRNDSGYQTEASRTSQAMSSRSRSHSTATPNLNTPPISAANPQTAFVKIKVFNQHADDLIAIRVHPKISHADLMDKVETRLATEVGELRYRDSMTNTFVGLDSDEELRSWIEGTDKHVLAPLENDTLDPDTDSGSFENDPSQPLTASSSKTYLGMSPPNSATMPTKGSDDFQEVPLHDSDNETDLTHQKEVRFPDELQPVPSRPPYVRQESDVGSTRSSIGTDDDDSESYDWSDEADLVDEQAKFDKKFGRGEKKKGWGPARVVTFLLSSLIGSTFLAGVLITPAILIHFYWYKRKPTEHRKYVRDNVQAWLFWVAANLVISWALAMIIDIVPIFVRYFISLTWGHVSERVKTRIEMYDSVKNTAKPVFYAASAWASWAIIFGNIYDLYNNEDNSLSRAHYTNRLSQVIAFLFFLILIWRVQAMMSHFIAFSFHRVAYADRIAEVDKALRVIEKLRQYRPKVTPRDTPKSGARTPVFGSWGFSAGLSDYQHRKALSGALKQVSRNTPLRIRDDKDYDADGDLSDADRVMTVAREQEKMKRRTRSRPSQELNRLSWTGSIDLNDSPESRAPSRNGHPEEIEMMPPLTHVVSPGQVTYNSAPVEPSHLNPTRYTPMTPSEERPGMDFDDAEPRKPVVIKQAAKVIKNAVLHDARNIRGANDSEAASLAWNVNSAHEAKACLYGSNATVSVVAHCLYLLQRLARSIYTRLKDRGRTWLIPSDFYPAYSNKEEAEEAFRVFDKDGNGDLSRAELKTTLLRIYKERRFLSRSMRDVGEALRTLDQALLVFAAIILFFISISVFGVDVGDSLTSAYTVGIAASFIFKESASNAFDSIMFLFVTHPFDTGDRVLIGTQNMVVTKVGLFATLFTRADGTMTYYFNSQLFNVFILNMRRSGKTFENMTLSVAWDTPLVKLDALEKCLNDWLSTEENRWYEPSTAVTLQHIRHQRYLEMTIGIGHNGNWQDWGLRNARKTAFYAAAQYYCRKLNIVGYESPIPIVYADPETKTYNPPKVISPDVTPGADEDEEEPELQPIRPTLGFLPTPSDRSARLTRVRKSRSRKANIGASNGE</sequence>
<dbReference type="InterPro" id="IPR035548">
    <property type="entry name" value="Bem1/Scd2_SH3_1"/>
</dbReference>
<evidence type="ECO:0000256" key="1">
    <source>
        <dbReference type="ARBA" id="ARBA00004370"/>
    </source>
</evidence>
<evidence type="ECO:0000313" key="13">
    <source>
        <dbReference type="EMBL" id="KAF5322809.1"/>
    </source>
</evidence>
<dbReference type="Gene3D" id="3.30.1520.10">
    <property type="entry name" value="Phox-like domain"/>
    <property type="match status" value="1"/>
</dbReference>
<dbReference type="InterPro" id="IPR010920">
    <property type="entry name" value="LSM_dom_sf"/>
</dbReference>
<dbReference type="PROSITE" id="PS50195">
    <property type="entry name" value="PX"/>
    <property type="match status" value="1"/>
</dbReference>
<gene>
    <name evidence="13" type="ORF">D9619_001079</name>
</gene>
<dbReference type="GO" id="GO:0005262">
    <property type="term" value="F:calcium channel activity"/>
    <property type="evidence" value="ECO:0007669"/>
    <property type="project" value="TreeGrafter"/>
</dbReference>
<evidence type="ECO:0000256" key="4">
    <source>
        <dbReference type="ARBA" id="ARBA00022837"/>
    </source>
</evidence>
<reference evidence="13 14" key="1">
    <citation type="journal article" date="2020" name="ISME J.">
        <title>Uncovering the hidden diversity of litter-decomposition mechanisms in mushroom-forming fungi.</title>
        <authorList>
            <person name="Floudas D."/>
            <person name="Bentzer J."/>
            <person name="Ahren D."/>
            <person name="Johansson T."/>
            <person name="Persson P."/>
            <person name="Tunlid A."/>
        </authorList>
    </citation>
    <scope>NUCLEOTIDE SEQUENCE [LARGE SCALE GENOMIC DNA]</scope>
    <source>
        <strain evidence="13 14">CBS 101986</strain>
    </source>
</reference>
<dbReference type="InterPro" id="IPR001683">
    <property type="entry name" value="PX_dom"/>
</dbReference>